<dbReference type="OrthoDB" id="6164633at2"/>
<keyword evidence="2" id="KW-1185">Reference proteome</keyword>
<organism evidence="1 2">
    <name type="scientific">Reinekea thalattae</name>
    <dbReference type="NCBI Taxonomy" id="2593301"/>
    <lineage>
        <taxon>Bacteria</taxon>
        <taxon>Pseudomonadati</taxon>
        <taxon>Pseudomonadota</taxon>
        <taxon>Gammaproteobacteria</taxon>
        <taxon>Oceanospirillales</taxon>
        <taxon>Saccharospirillaceae</taxon>
        <taxon>Reinekea</taxon>
    </lineage>
</organism>
<dbReference type="RefSeq" id="WP_147713264.1">
    <property type="nucleotide sequence ID" value="NZ_VKAD01000001.1"/>
</dbReference>
<evidence type="ECO:0000313" key="2">
    <source>
        <dbReference type="Proteomes" id="UP000321764"/>
    </source>
</evidence>
<reference evidence="1 2" key="1">
    <citation type="submission" date="2019-07" db="EMBL/GenBank/DDBJ databases">
        <title>Reinekea sp. strain SSH23 genome sequencing and assembly.</title>
        <authorList>
            <person name="Kim I."/>
        </authorList>
    </citation>
    <scope>NUCLEOTIDE SEQUENCE [LARGE SCALE GENOMIC DNA]</scope>
    <source>
        <strain evidence="1 2">SSH23</strain>
    </source>
</reference>
<proteinExistence type="predicted"/>
<comment type="caution">
    <text evidence="1">The sequence shown here is derived from an EMBL/GenBank/DDBJ whole genome shotgun (WGS) entry which is preliminary data.</text>
</comment>
<protein>
    <submittedName>
        <fullName evidence="1">Uncharacterized protein</fullName>
    </submittedName>
</protein>
<name>A0A5C8Z6Z0_9GAMM</name>
<gene>
    <name evidence="1" type="ORF">FME95_04725</name>
</gene>
<dbReference type="Proteomes" id="UP000321764">
    <property type="component" value="Unassembled WGS sequence"/>
</dbReference>
<accession>A0A5C8Z6Z0</accession>
<evidence type="ECO:0000313" key="1">
    <source>
        <dbReference type="EMBL" id="TXR53865.1"/>
    </source>
</evidence>
<sequence length="140" mass="15539">MKYLLLIILVFSVAAAHAEKWYEGSWVVSDAKFPGISTVGMEDITPLIGTSGVISSSTVTLRESLCTNPVFRESTIDKKDFEFSYRATFKELGFSRGPVSAITISCNNKVEYIYSHLIQNNNVTYGVWKGAFVLLVESKP</sequence>
<dbReference type="EMBL" id="VKAD01000001">
    <property type="protein sequence ID" value="TXR53865.1"/>
    <property type="molecule type" value="Genomic_DNA"/>
</dbReference>
<dbReference type="AlphaFoldDB" id="A0A5C8Z6Z0"/>